<evidence type="ECO:0000256" key="1">
    <source>
        <dbReference type="SAM" id="MobiDB-lite"/>
    </source>
</evidence>
<organism evidence="2 3">
    <name type="scientific">Pleuronectes platessa</name>
    <name type="common">European plaice</name>
    <dbReference type="NCBI Taxonomy" id="8262"/>
    <lineage>
        <taxon>Eukaryota</taxon>
        <taxon>Metazoa</taxon>
        <taxon>Chordata</taxon>
        <taxon>Craniata</taxon>
        <taxon>Vertebrata</taxon>
        <taxon>Euteleostomi</taxon>
        <taxon>Actinopterygii</taxon>
        <taxon>Neopterygii</taxon>
        <taxon>Teleostei</taxon>
        <taxon>Neoteleostei</taxon>
        <taxon>Acanthomorphata</taxon>
        <taxon>Carangaria</taxon>
        <taxon>Pleuronectiformes</taxon>
        <taxon>Pleuronectoidei</taxon>
        <taxon>Pleuronectidae</taxon>
        <taxon>Pleuronectes</taxon>
    </lineage>
</organism>
<protein>
    <submittedName>
        <fullName evidence="2">Uncharacterized protein</fullName>
    </submittedName>
</protein>
<feature type="region of interest" description="Disordered" evidence="1">
    <location>
        <begin position="1"/>
        <end position="40"/>
    </location>
</feature>
<sequence>MFREVDEGPASKENKEDEEDEDEEEEKPEGGVSSESTAEILIAKPLHHPDDIVTMHHSTEQHKSFCDCLSCSCIEIIQSTHALPQQDLQCSCRSIDNCLLPQSLVP</sequence>
<dbReference type="EMBL" id="CADEAL010004347">
    <property type="protein sequence ID" value="CAB1457553.1"/>
    <property type="molecule type" value="Genomic_DNA"/>
</dbReference>
<feature type="compositionally biased region" description="Basic and acidic residues" evidence="1">
    <location>
        <begin position="1"/>
        <end position="15"/>
    </location>
</feature>
<comment type="caution">
    <text evidence="2">The sequence shown here is derived from an EMBL/GenBank/DDBJ whole genome shotgun (WGS) entry which is preliminary data.</text>
</comment>
<evidence type="ECO:0000313" key="2">
    <source>
        <dbReference type="EMBL" id="CAB1457553.1"/>
    </source>
</evidence>
<reference evidence="2" key="1">
    <citation type="submission" date="2020-03" db="EMBL/GenBank/DDBJ databases">
        <authorList>
            <person name="Weist P."/>
        </authorList>
    </citation>
    <scope>NUCLEOTIDE SEQUENCE</scope>
</reference>
<dbReference type="Proteomes" id="UP001153269">
    <property type="component" value="Unassembled WGS sequence"/>
</dbReference>
<proteinExistence type="predicted"/>
<evidence type="ECO:0000313" key="3">
    <source>
        <dbReference type="Proteomes" id="UP001153269"/>
    </source>
</evidence>
<keyword evidence="3" id="KW-1185">Reference proteome</keyword>
<dbReference type="AlphaFoldDB" id="A0A9N7VYI4"/>
<feature type="compositionally biased region" description="Acidic residues" evidence="1">
    <location>
        <begin position="16"/>
        <end position="27"/>
    </location>
</feature>
<gene>
    <name evidence="2" type="ORF">PLEPLA_LOCUS45377</name>
</gene>
<name>A0A9N7VYI4_PLEPL</name>
<accession>A0A9N7VYI4</accession>